<reference evidence="1" key="1">
    <citation type="submission" date="2014-11" db="EMBL/GenBank/DDBJ databases">
        <authorList>
            <person name="Amaro Gonzalez C."/>
        </authorList>
    </citation>
    <scope>NUCLEOTIDE SEQUENCE</scope>
</reference>
<accession>A0A0E9V032</accession>
<protein>
    <submittedName>
        <fullName evidence="1">Uncharacterized protein</fullName>
    </submittedName>
</protein>
<sequence length="45" mass="5205">MLEHAFSVLSTKFSMGFRSGLCDGQLQYFHLVSLSLYCYNFGGWY</sequence>
<dbReference type="AlphaFoldDB" id="A0A0E9V032"/>
<dbReference type="EMBL" id="GBXM01037175">
    <property type="protein sequence ID" value="JAH71402.1"/>
    <property type="molecule type" value="Transcribed_RNA"/>
</dbReference>
<name>A0A0E9V032_ANGAN</name>
<evidence type="ECO:0000313" key="1">
    <source>
        <dbReference type="EMBL" id="JAH71402.1"/>
    </source>
</evidence>
<proteinExistence type="predicted"/>
<reference evidence="1" key="2">
    <citation type="journal article" date="2015" name="Fish Shellfish Immunol.">
        <title>Early steps in the European eel (Anguilla anguilla)-Vibrio vulnificus interaction in the gills: Role of the RtxA13 toxin.</title>
        <authorList>
            <person name="Callol A."/>
            <person name="Pajuelo D."/>
            <person name="Ebbesson L."/>
            <person name="Teles M."/>
            <person name="MacKenzie S."/>
            <person name="Amaro C."/>
        </authorList>
    </citation>
    <scope>NUCLEOTIDE SEQUENCE</scope>
</reference>
<organism evidence="1">
    <name type="scientific">Anguilla anguilla</name>
    <name type="common">European freshwater eel</name>
    <name type="synonym">Muraena anguilla</name>
    <dbReference type="NCBI Taxonomy" id="7936"/>
    <lineage>
        <taxon>Eukaryota</taxon>
        <taxon>Metazoa</taxon>
        <taxon>Chordata</taxon>
        <taxon>Craniata</taxon>
        <taxon>Vertebrata</taxon>
        <taxon>Euteleostomi</taxon>
        <taxon>Actinopterygii</taxon>
        <taxon>Neopterygii</taxon>
        <taxon>Teleostei</taxon>
        <taxon>Anguilliformes</taxon>
        <taxon>Anguillidae</taxon>
        <taxon>Anguilla</taxon>
    </lineage>
</organism>